<evidence type="ECO:0000256" key="3">
    <source>
        <dbReference type="SAM" id="MobiDB-lite"/>
    </source>
</evidence>
<dbReference type="Proteomes" id="UP000649617">
    <property type="component" value="Unassembled WGS sequence"/>
</dbReference>
<dbReference type="GO" id="GO:0008168">
    <property type="term" value="F:methyltransferase activity"/>
    <property type="evidence" value="ECO:0007669"/>
    <property type="project" value="UniProtKB-KW"/>
</dbReference>
<protein>
    <submittedName>
        <fullName evidence="4">Uncharacterized protein</fullName>
    </submittedName>
</protein>
<dbReference type="Pfam" id="PF00145">
    <property type="entry name" value="DNA_methylase"/>
    <property type="match status" value="1"/>
</dbReference>
<comment type="caution">
    <text evidence="4">The sequence shown here is derived from an EMBL/GenBank/DDBJ whole genome shotgun (WGS) entry which is preliminary data.</text>
</comment>
<gene>
    <name evidence="4" type="ORF">SPIL2461_LOCUS22124</name>
</gene>
<keyword evidence="2" id="KW-0808">Transferase</keyword>
<dbReference type="GO" id="GO:0032259">
    <property type="term" value="P:methylation"/>
    <property type="evidence" value="ECO:0007669"/>
    <property type="project" value="UniProtKB-KW"/>
</dbReference>
<dbReference type="SUPFAM" id="SSF53335">
    <property type="entry name" value="S-adenosyl-L-methionine-dependent methyltransferases"/>
    <property type="match status" value="1"/>
</dbReference>
<reference evidence="4" key="1">
    <citation type="submission" date="2021-02" db="EMBL/GenBank/DDBJ databases">
        <authorList>
            <person name="Dougan E. K."/>
            <person name="Rhodes N."/>
            <person name="Thang M."/>
            <person name="Chan C."/>
        </authorList>
    </citation>
    <scope>NUCLEOTIDE SEQUENCE</scope>
</reference>
<evidence type="ECO:0000256" key="2">
    <source>
        <dbReference type="ARBA" id="ARBA00022679"/>
    </source>
</evidence>
<dbReference type="InterPro" id="IPR029063">
    <property type="entry name" value="SAM-dependent_MTases_sf"/>
</dbReference>
<name>A0A812XT72_SYMPI</name>
<dbReference type="EMBL" id="CAJNIZ010046905">
    <property type="protein sequence ID" value="CAE7759231.1"/>
    <property type="molecule type" value="Genomic_DNA"/>
</dbReference>
<organism evidence="4 5">
    <name type="scientific">Symbiodinium pilosum</name>
    <name type="common">Dinoflagellate</name>
    <dbReference type="NCBI Taxonomy" id="2952"/>
    <lineage>
        <taxon>Eukaryota</taxon>
        <taxon>Sar</taxon>
        <taxon>Alveolata</taxon>
        <taxon>Dinophyceae</taxon>
        <taxon>Suessiales</taxon>
        <taxon>Symbiodiniaceae</taxon>
        <taxon>Symbiodinium</taxon>
    </lineage>
</organism>
<dbReference type="OrthoDB" id="482990at2759"/>
<dbReference type="InterPro" id="IPR001525">
    <property type="entry name" value="C5_MeTfrase"/>
</dbReference>
<feature type="region of interest" description="Disordered" evidence="3">
    <location>
        <begin position="21"/>
        <end position="44"/>
    </location>
</feature>
<dbReference type="Gene3D" id="3.40.50.150">
    <property type="entry name" value="Vaccinia Virus protein VP39"/>
    <property type="match status" value="1"/>
</dbReference>
<sequence length="425" mass="47503">MELASSEEECDASATMELAVSDAEPENVDGVGLASSDSEFGEPEETQDIVRELESPPSLVAAFRVLFIAVSALHNMFGYSMLRQSALIGGCGLSTHFSGVGSAEIAAGMLQSVVQSCFQGAKDLTVRFACELNQHCARVLLLRGNHCVLKNILDYAPSMPPWSQLSPLSESQRLKLIWECFDASNTPCWRSFHLRCQPSLSQNHGDFSGSPCQPWSSYGKGRGWSDPRSLPFLVWLVFIRKTQPSWAIHECTQHFKGQPVVEEFLSDIYYVWALHGQPGDCGIWNFIRRPRLFIILIRKNVWLPGHDVCEAYRRICAVIRQSTESEPPGISAVCDACREEWLLAAENKARAKLKQAPRRSQASFDWRYLLTKKQQGYEKEYLAQWRHKYGTDPLLDDSCLIDLSQAATAADLGNGIHVFQAGLLL</sequence>
<dbReference type="AlphaFoldDB" id="A0A812XT72"/>
<feature type="non-terminal residue" evidence="4">
    <location>
        <position position="425"/>
    </location>
</feature>
<evidence type="ECO:0000313" key="4">
    <source>
        <dbReference type="EMBL" id="CAE7759231.1"/>
    </source>
</evidence>
<proteinExistence type="predicted"/>
<keyword evidence="1" id="KW-0489">Methyltransferase</keyword>
<keyword evidence="5" id="KW-1185">Reference proteome</keyword>
<evidence type="ECO:0000256" key="1">
    <source>
        <dbReference type="ARBA" id="ARBA00022603"/>
    </source>
</evidence>
<evidence type="ECO:0000313" key="5">
    <source>
        <dbReference type="Proteomes" id="UP000649617"/>
    </source>
</evidence>
<accession>A0A812XT72</accession>